<feature type="repeat" description="TPR" evidence="3">
    <location>
        <begin position="12"/>
        <end position="45"/>
    </location>
</feature>
<keyword evidence="2 3" id="KW-0802">TPR repeat</keyword>
<evidence type="ECO:0000256" key="4">
    <source>
        <dbReference type="SAM" id="Phobius"/>
    </source>
</evidence>
<dbReference type="RefSeq" id="WP_091610862.1">
    <property type="nucleotide sequence ID" value="NZ_FMCX01000006.1"/>
</dbReference>
<keyword evidence="4" id="KW-1133">Transmembrane helix</keyword>
<dbReference type="AlphaFoldDB" id="A0A1C4ZQR0"/>
<feature type="transmembrane region" description="Helical" evidence="4">
    <location>
        <begin position="256"/>
        <end position="274"/>
    </location>
</feature>
<feature type="repeat" description="TPR" evidence="3">
    <location>
        <begin position="148"/>
        <end position="181"/>
    </location>
</feature>
<dbReference type="SMART" id="SM00028">
    <property type="entry name" value="TPR"/>
    <property type="match status" value="5"/>
</dbReference>
<dbReference type="InterPro" id="IPR050498">
    <property type="entry name" value="Ycf3"/>
</dbReference>
<feature type="transmembrane region" description="Helical" evidence="4">
    <location>
        <begin position="229"/>
        <end position="250"/>
    </location>
</feature>
<feature type="transmembrane region" description="Helical" evidence="4">
    <location>
        <begin position="321"/>
        <end position="337"/>
    </location>
</feature>
<evidence type="ECO:0000313" key="6">
    <source>
        <dbReference type="Proteomes" id="UP000199504"/>
    </source>
</evidence>
<keyword evidence="4" id="KW-0812">Transmembrane</keyword>
<dbReference type="EMBL" id="FMCX01000006">
    <property type="protein sequence ID" value="SCF35318.1"/>
    <property type="molecule type" value="Genomic_DNA"/>
</dbReference>
<feature type="transmembrane region" description="Helical" evidence="4">
    <location>
        <begin position="295"/>
        <end position="315"/>
    </location>
</feature>
<dbReference type="SUPFAM" id="SSF48452">
    <property type="entry name" value="TPR-like"/>
    <property type="match status" value="1"/>
</dbReference>
<dbReference type="Gene3D" id="1.25.40.10">
    <property type="entry name" value="Tetratricopeptide repeat domain"/>
    <property type="match status" value="1"/>
</dbReference>
<organism evidence="5 6">
    <name type="scientific">Micromonospora mirobrigensis</name>
    <dbReference type="NCBI Taxonomy" id="262898"/>
    <lineage>
        <taxon>Bacteria</taxon>
        <taxon>Bacillati</taxon>
        <taxon>Actinomycetota</taxon>
        <taxon>Actinomycetes</taxon>
        <taxon>Micromonosporales</taxon>
        <taxon>Micromonosporaceae</taxon>
        <taxon>Micromonospora</taxon>
    </lineage>
</organism>
<dbReference type="Proteomes" id="UP000199504">
    <property type="component" value="Unassembled WGS sequence"/>
</dbReference>
<evidence type="ECO:0000313" key="5">
    <source>
        <dbReference type="EMBL" id="SCF35318.1"/>
    </source>
</evidence>
<sequence>MSSDTTPERSAADGYLQRAQLLAELGRYDEAAAELGYAVALEPANADVLTVLARVHLAAGRPAEALTAADAAVAAAPGAVPPLVARGLALTDLEAYRAAAGCADEILALGPTDAYAQRSAAAILAGARNGQPALNAAWRGVELAPEEPQAHLVLGLVAARLDLFDLAERAYREALRLDPQLAEARHDLGVLRLEQRRWSEALEHLADAATIGAGRIDSGRTISAGLRQLVLFGAGWSLLTAVLIACLAAGNPGLSRFAAAFAALGGGLLVWRYAARLPDLARTVLPGLVRSDRTLALAVYAVAAAPAMILLYALVGTPWPLVLAIGVAALAELAVLTRTSR</sequence>
<evidence type="ECO:0000256" key="2">
    <source>
        <dbReference type="ARBA" id="ARBA00022803"/>
    </source>
</evidence>
<evidence type="ECO:0000256" key="3">
    <source>
        <dbReference type="PROSITE-ProRule" id="PRU00339"/>
    </source>
</evidence>
<protein>
    <submittedName>
        <fullName evidence="5">TPR repeat-containing protein</fullName>
    </submittedName>
</protein>
<dbReference type="OrthoDB" id="3402539at2"/>
<reference evidence="6" key="1">
    <citation type="submission" date="2016-06" db="EMBL/GenBank/DDBJ databases">
        <authorList>
            <person name="Varghese N."/>
            <person name="Submissions Spin"/>
        </authorList>
    </citation>
    <scope>NUCLEOTIDE SEQUENCE [LARGE SCALE GENOMIC DNA]</scope>
    <source>
        <strain evidence="6">DSM 44830</strain>
    </source>
</reference>
<dbReference type="PROSITE" id="PS50005">
    <property type="entry name" value="TPR"/>
    <property type="match status" value="2"/>
</dbReference>
<keyword evidence="4" id="KW-0472">Membrane</keyword>
<evidence type="ECO:0000256" key="1">
    <source>
        <dbReference type="ARBA" id="ARBA00022737"/>
    </source>
</evidence>
<dbReference type="InterPro" id="IPR019734">
    <property type="entry name" value="TPR_rpt"/>
</dbReference>
<proteinExistence type="predicted"/>
<dbReference type="STRING" id="262898.GA0070564_106187"/>
<dbReference type="Pfam" id="PF13432">
    <property type="entry name" value="TPR_16"/>
    <property type="match status" value="1"/>
</dbReference>
<keyword evidence="6" id="KW-1185">Reference proteome</keyword>
<dbReference type="InterPro" id="IPR011990">
    <property type="entry name" value="TPR-like_helical_dom_sf"/>
</dbReference>
<accession>A0A1C4ZQR0</accession>
<gene>
    <name evidence="5" type="ORF">GA0070564_106187</name>
</gene>
<dbReference type="PANTHER" id="PTHR44858">
    <property type="entry name" value="TETRATRICOPEPTIDE REPEAT PROTEIN 6"/>
    <property type="match status" value="1"/>
</dbReference>
<keyword evidence="1" id="KW-0677">Repeat</keyword>
<dbReference type="Pfam" id="PF14559">
    <property type="entry name" value="TPR_19"/>
    <property type="match status" value="1"/>
</dbReference>
<dbReference type="PANTHER" id="PTHR44858:SF1">
    <property type="entry name" value="UDP-N-ACETYLGLUCOSAMINE--PEPTIDE N-ACETYLGLUCOSAMINYLTRANSFERASE SPINDLY-RELATED"/>
    <property type="match status" value="1"/>
</dbReference>
<name>A0A1C4ZQR0_9ACTN</name>